<dbReference type="AlphaFoldDB" id="A0A382Z590"/>
<reference evidence="1" key="1">
    <citation type="submission" date="2018-05" db="EMBL/GenBank/DDBJ databases">
        <authorList>
            <person name="Lanie J.A."/>
            <person name="Ng W.-L."/>
            <person name="Kazmierczak K.M."/>
            <person name="Andrzejewski T.M."/>
            <person name="Davidsen T.M."/>
            <person name="Wayne K.J."/>
            <person name="Tettelin H."/>
            <person name="Glass J.I."/>
            <person name="Rusch D."/>
            <person name="Podicherti R."/>
            <person name="Tsui H.-C.T."/>
            <person name="Winkler M.E."/>
        </authorList>
    </citation>
    <scope>NUCLEOTIDE SEQUENCE</scope>
</reference>
<name>A0A382Z590_9ZZZZ</name>
<protein>
    <recommendedName>
        <fullName evidence="2">POTRA domain-containing protein</fullName>
    </recommendedName>
</protein>
<dbReference type="EMBL" id="UINC01180848">
    <property type="protein sequence ID" value="SVD90245.1"/>
    <property type="molecule type" value="Genomic_DNA"/>
</dbReference>
<evidence type="ECO:0008006" key="2">
    <source>
        <dbReference type="Google" id="ProtNLM"/>
    </source>
</evidence>
<proteinExistence type="predicted"/>
<organism evidence="1">
    <name type="scientific">marine metagenome</name>
    <dbReference type="NCBI Taxonomy" id="408172"/>
    <lineage>
        <taxon>unclassified sequences</taxon>
        <taxon>metagenomes</taxon>
        <taxon>ecological metagenomes</taxon>
    </lineage>
</organism>
<evidence type="ECO:0000313" key="1">
    <source>
        <dbReference type="EMBL" id="SVD90245.1"/>
    </source>
</evidence>
<accession>A0A382Z590</accession>
<sequence>MSKRSGIRAMSRISSTNNRLPKPLNRNVIFLVLTSFLLLCLGLLVQQNFYSVTEFINRPISKIRIENQWQHVSEEEISALLAEYMDAGFFN</sequence>
<feature type="non-terminal residue" evidence="1">
    <location>
        <position position="91"/>
    </location>
</feature>
<gene>
    <name evidence="1" type="ORF">METZ01_LOCUS443099</name>
</gene>